<comment type="function">
    <text evidence="9">Essential subunit of the Sec protein translocation channel SecYEG. Clamps together the 2 halves of SecY. May contact the channel plug during translocation.</text>
</comment>
<evidence type="ECO:0000256" key="6">
    <source>
        <dbReference type="ARBA" id="ARBA00022989"/>
    </source>
</evidence>
<evidence type="ECO:0000256" key="1">
    <source>
        <dbReference type="ARBA" id="ARBA00004370"/>
    </source>
</evidence>
<dbReference type="PATRIC" id="fig|1618445.3.peg.1249"/>
<keyword evidence="8 9" id="KW-0472">Membrane</keyword>
<dbReference type="PANTHER" id="PTHR33910:SF1">
    <property type="entry name" value="PROTEIN TRANSLOCASE SUBUNIT SECE"/>
    <property type="match status" value="1"/>
</dbReference>
<feature type="transmembrane region" description="Helical" evidence="9">
    <location>
        <begin position="50"/>
        <end position="73"/>
    </location>
</feature>
<keyword evidence="4 9" id="KW-0812">Transmembrane</keyword>
<comment type="subunit">
    <text evidence="9">Component of the Sec protein translocase complex. Heterotrimer consisting of SecY, SecE and SecG subunits. The heterotrimers can form oligomers, although 1 heterotrimer is thought to be able to translocate proteins. Interacts with the ribosome. Interacts with SecDF, and other proteins may be involved. Interacts with SecA.</text>
</comment>
<dbReference type="GO" id="GO:0065002">
    <property type="term" value="P:intracellular protein transmembrane transport"/>
    <property type="evidence" value="ECO:0007669"/>
    <property type="project" value="UniProtKB-UniRule"/>
</dbReference>
<dbReference type="PRINTS" id="PR01650">
    <property type="entry name" value="SECETRNLCASE"/>
</dbReference>
<comment type="similarity">
    <text evidence="9">Belongs to the SecE/SEC61-gamma family.</text>
</comment>
<evidence type="ECO:0000313" key="11">
    <source>
        <dbReference type="Proteomes" id="UP000034739"/>
    </source>
</evidence>
<comment type="subcellular location">
    <subcellularLocation>
        <location evidence="9">Cell membrane</location>
        <topology evidence="9">Single-pass membrane protein</topology>
    </subcellularLocation>
    <subcellularLocation>
        <location evidence="1">Membrane</location>
    </subcellularLocation>
</comment>
<accession>A0A0G1TVY6</accession>
<dbReference type="Proteomes" id="UP000034739">
    <property type="component" value="Unassembled WGS sequence"/>
</dbReference>
<evidence type="ECO:0000256" key="5">
    <source>
        <dbReference type="ARBA" id="ARBA00022927"/>
    </source>
</evidence>
<dbReference type="HAMAP" id="MF_00422">
    <property type="entry name" value="SecE"/>
    <property type="match status" value="1"/>
</dbReference>
<evidence type="ECO:0000256" key="4">
    <source>
        <dbReference type="ARBA" id="ARBA00022692"/>
    </source>
</evidence>
<dbReference type="PANTHER" id="PTHR33910">
    <property type="entry name" value="PROTEIN TRANSLOCASE SUBUNIT SECE"/>
    <property type="match status" value="1"/>
</dbReference>
<dbReference type="InterPro" id="IPR038379">
    <property type="entry name" value="SecE_sf"/>
</dbReference>
<dbReference type="GO" id="GO:0006605">
    <property type="term" value="P:protein targeting"/>
    <property type="evidence" value="ECO:0007669"/>
    <property type="project" value="UniProtKB-UniRule"/>
</dbReference>
<dbReference type="InterPro" id="IPR005807">
    <property type="entry name" value="SecE_bac"/>
</dbReference>
<keyword evidence="7 9" id="KW-0811">Translocation</keyword>
<evidence type="ECO:0000256" key="3">
    <source>
        <dbReference type="ARBA" id="ARBA00022475"/>
    </source>
</evidence>
<proteinExistence type="inferred from homology"/>
<organism evidence="10 11">
    <name type="scientific">Candidatus Gottesmanbacteria bacterium GW2011_GWA2_47_9</name>
    <dbReference type="NCBI Taxonomy" id="1618445"/>
    <lineage>
        <taxon>Bacteria</taxon>
        <taxon>Candidatus Gottesmaniibacteriota</taxon>
    </lineage>
</organism>
<evidence type="ECO:0000256" key="7">
    <source>
        <dbReference type="ARBA" id="ARBA00023010"/>
    </source>
</evidence>
<dbReference type="GO" id="GO:0009306">
    <property type="term" value="P:protein secretion"/>
    <property type="evidence" value="ECO:0007669"/>
    <property type="project" value="UniProtKB-UniRule"/>
</dbReference>
<dbReference type="GO" id="GO:0008320">
    <property type="term" value="F:protein transmembrane transporter activity"/>
    <property type="evidence" value="ECO:0007669"/>
    <property type="project" value="UniProtKB-UniRule"/>
</dbReference>
<keyword evidence="6 9" id="KW-1133">Transmembrane helix</keyword>
<dbReference type="InterPro" id="IPR001901">
    <property type="entry name" value="Translocase_SecE/Sec61-g"/>
</dbReference>
<dbReference type="GO" id="GO:0005886">
    <property type="term" value="C:plasma membrane"/>
    <property type="evidence" value="ECO:0007669"/>
    <property type="project" value="UniProtKB-SubCell"/>
</dbReference>
<keyword evidence="3 9" id="KW-1003">Cell membrane</keyword>
<dbReference type="EMBL" id="LCOY01000066">
    <property type="protein sequence ID" value="KKU85924.1"/>
    <property type="molecule type" value="Genomic_DNA"/>
</dbReference>
<dbReference type="GO" id="GO:0043952">
    <property type="term" value="P:protein transport by the Sec complex"/>
    <property type="evidence" value="ECO:0007669"/>
    <property type="project" value="UniProtKB-UniRule"/>
</dbReference>
<reference evidence="10 11" key="1">
    <citation type="journal article" date="2015" name="Nature">
        <title>rRNA introns, odd ribosomes, and small enigmatic genomes across a large radiation of phyla.</title>
        <authorList>
            <person name="Brown C.T."/>
            <person name="Hug L.A."/>
            <person name="Thomas B.C."/>
            <person name="Sharon I."/>
            <person name="Castelle C.J."/>
            <person name="Singh A."/>
            <person name="Wilkins M.J."/>
            <person name="Williams K.H."/>
            <person name="Banfield J.F."/>
        </authorList>
    </citation>
    <scope>NUCLEOTIDE SEQUENCE [LARGE SCALE GENOMIC DNA]</scope>
</reference>
<dbReference type="Pfam" id="PF00584">
    <property type="entry name" value="SecE"/>
    <property type="match status" value="1"/>
</dbReference>
<sequence length="82" mass="8848">MTTVNPREGAYSRTMNTSGIQNVAPAKFLKEVVAELKKVTWPTREETIKLTAVVIAISVIVGAFIGSLDAALVKLTSLVFNK</sequence>
<dbReference type="PROSITE" id="PS01067">
    <property type="entry name" value="SECE_SEC61G"/>
    <property type="match status" value="1"/>
</dbReference>
<evidence type="ECO:0000313" key="10">
    <source>
        <dbReference type="EMBL" id="KKU85924.1"/>
    </source>
</evidence>
<name>A0A0G1TVY6_9BACT</name>
<dbReference type="NCBIfam" id="TIGR00964">
    <property type="entry name" value="secE_bact"/>
    <property type="match status" value="1"/>
</dbReference>
<protein>
    <recommendedName>
        <fullName evidence="9">Protein translocase subunit SecE</fullName>
    </recommendedName>
</protein>
<evidence type="ECO:0000256" key="8">
    <source>
        <dbReference type="ARBA" id="ARBA00023136"/>
    </source>
</evidence>
<dbReference type="AlphaFoldDB" id="A0A0G1TVY6"/>
<evidence type="ECO:0000256" key="9">
    <source>
        <dbReference type="HAMAP-Rule" id="MF_00422"/>
    </source>
</evidence>
<evidence type="ECO:0000256" key="2">
    <source>
        <dbReference type="ARBA" id="ARBA00022448"/>
    </source>
</evidence>
<gene>
    <name evidence="9" type="primary">secE</name>
    <name evidence="10" type="ORF">UY16_C0066G0011</name>
</gene>
<keyword evidence="5 9" id="KW-0653">Protein transport</keyword>
<keyword evidence="2 9" id="KW-0813">Transport</keyword>
<dbReference type="Gene3D" id="1.20.5.1030">
    <property type="entry name" value="Preprotein translocase secy subunit"/>
    <property type="match status" value="1"/>
</dbReference>
<comment type="caution">
    <text evidence="10">The sequence shown here is derived from an EMBL/GenBank/DDBJ whole genome shotgun (WGS) entry which is preliminary data.</text>
</comment>